<evidence type="ECO:0000256" key="5">
    <source>
        <dbReference type="ARBA" id="ARBA00022679"/>
    </source>
</evidence>
<evidence type="ECO:0000256" key="2">
    <source>
        <dbReference type="ARBA" id="ARBA00004141"/>
    </source>
</evidence>
<comment type="catalytic activity">
    <reaction evidence="1">
        <text>ATP + protein L-histidine = ADP + protein N-phospho-L-histidine.</text>
        <dbReference type="EC" id="2.7.13.3"/>
    </reaction>
</comment>
<proteinExistence type="predicted"/>
<evidence type="ECO:0000256" key="8">
    <source>
        <dbReference type="ARBA" id="ARBA00022777"/>
    </source>
</evidence>
<evidence type="ECO:0000313" key="14">
    <source>
        <dbReference type="Proteomes" id="UP000060699"/>
    </source>
</evidence>
<keyword evidence="8 13" id="KW-0418">Kinase</keyword>
<dbReference type="Proteomes" id="UP000060699">
    <property type="component" value="Chromosome"/>
</dbReference>
<keyword evidence="5" id="KW-0808">Transferase</keyword>
<accession>A0A0U3L1K6</accession>
<dbReference type="PROSITE" id="PS50109">
    <property type="entry name" value="HIS_KIN"/>
    <property type="match status" value="1"/>
</dbReference>
<dbReference type="InterPro" id="IPR036890">
    <property type="entry name" value="HATPase_C_sf"/>
</dbReference>
<dbReference type="SUPFAM" id="SSF55874">
    <property type="entry name" value="ATPase domain of HSP90 chaperone/DNA topoisomerase II/histidine kinase"/>
    <property type="match status" value="1"/>
</dbReference>
<dbReference type="GO" id="GO:0005886">
    <property type="term" value="C:plasma membrane"/>
    <property type="evidence" value="ECO:0007669"/>
    <property type="project" value="TreeGrafter"/>
</dbReference>
<dbReference type="Pfam" id="PF02518">
    <property type="entry name" value="HATPase_c"/>
    <property type="match status" value="1"/>
</dbReference>
<dbReference type="InterPro" id="IPR003594">
    <property type="entry name" value="HATPase_dom"/>
</dbReference>
<dbReference type="KEGG" id="rdp:RD2015_702"/>
<comment type="subcellular location">
    <subcellularLocation>
        <location evidence="2">Membrane</location>
        <topology evidence="2">Multi-pass membrane protein</topology>
    </subcellularLocation>
</comment>
<dbReference type="InterPro" id="IPR003661">
    <property type="entry name" value="HisK_dim/P_dom"/>
</dbReference>
<organism evidence="13 14">
    <name type="scientific">Roseateles depolymerans</name>
    <dbReference type="NCBI Taxonomy" id="76731"/>
    <lineage>
        <taxon>Bacteria</taxon>
        <taxon>Pseudomonadati</taxon>
        <taxon>Pseudomonadota</taxon>
        <taxon>Betaproteobacteria</taxon>
        <taxon>Burkholderiales</taxon>
        <taxon>Sphaerotilaceae</taxon>
        <taxon>Roseateles</taxon>
    </lineage>
</organism>
<dbReference type="PANTHER" id="PTHR45436">
    <property type="entry name" value="SENSOR HISTIDINE KINASE YKOH"/>
    <property type="match status" value="1"/>
</dbReference>
<evidence type="ECO:0000256" key="10">
    <source>
        <dbReference type="ARBA" id="ARBA00022989"/>
    </source>
</evidence>
<dbReference type="Gene3D" id="1.10.287.130">
    <property type="match status" value="1"/>
</dbReference>
<keyword evidence="4" id="KW-0597">Phosphoprotein</keyword>
<dbReference type="SMART" id="SM00388">
    <property type="entry name" value="HisKA"/>
    <property type="match status" value="1"/>
</dbReference>
<evidence type="ECO:0000256" key="11">
    <source>
        <dbReference type="ARBA" id="ARBA00023012"/>
    </source>
</evidence>
<keyword evidence="10" id="KW-1133">Transmembrane helix</keyword>
<keyword evidence="6" id="KW-0812">Transmembrane</keyword>
<keyword evidence="7" id="KW-0547">Nucleotide-binding</keyword>
<dbReference type="EC" id="2.7.13.3" evidence="3"/>
<keyword evidence="9" id="KW-0067">ATP-binding</keyword>
<evidence type="ECO:0000256" key="9">
    <source>
        <dbReference type="ARBA" id="ARBA00022840"/>
    </source>
</evidence>
<dbReference type="GO" id="GO:0005524">
    <property type="term" value="F:ATP binding"/>
    <property type="evidence" value="ECO:0007669"/>
    <property type="project" value="UniProtKB-KW"/>
</dbReference>
<dbReference type="PANTHER" id="PTHR45436:SF14">
    <property type="entry name" value="SENSOR PROTEIN QSEC"/>
    <property type="match status" value="1"/>
</dbReference>
<evidence type="ECO:0000256" key="7">
    <source>
        <dbReference type="ARBA" id="ARBA00022741"/>
    </source>
</evidence>
<evidence type="ECO:0000256" key="6">
    <source>
        <dbReference type="ARBA" id="ARBA00022692"/>
    </source>
</evidence>
<dbReference type="InterPro" id="IPR004358">
    <property type="entry name" value="Sig_transdc_His_kin-like_C"/>
</dbReference>
<dbReference type="Pfam" id="PF00512">
    <property type="entry name" value="HisKA"/>
    <property type="match status" value="1"/>
</dbReference>
<keyword evidence="11" id="KW-0902">Two-component regulatory system</keyword>
<dbReference type="InterPro" id="IPR005467">
    <property type="entry name" value="His_kinase_dom"/>
</dbReference>
<evidence type="ECO:0000256" key="4">
    <source>
        <dbReference type="ARBA" id="ARBA00022553"/>
    </source>
</evidence>
<dbReference type="Gene3D" id="3.30.565.10">
    <property type="entry name" value="Histidine kinase-like ATPase, C-terminal domain"/>
    <property type="match status" value="1"/>
</dbReference>
<dbReference type="CDD" id="cd00082">
    <property type="entry name" value="HisKA"/>
    <property type="match status" value="1"/>
</dbReference>
<dbReference type="EMBL" id="CP013729">
    <property type="protein sequence ID" value="ALV05198.1"/>
    <property type="molecule type" value="Genomic_DNA"/>
</dbReference>
<evidence type="ECO:0000256" key="12">
    <source>
        <dbReference type="ARBA" id="ARBA00023136"/>
    </source>
</evidence>
<dbReference type="PROSITE" id="PS50885">
    <property type="entry name" value="HAMP"/>
    <property type="match status" value="1"/>
</dbReference>
<dbReference type="PRINTS" id="PR00344">
    <property type="entry name" value="BCTRLSENSOR"/>
</dbReference>
<evidence type="ECO:0000256" key="1">
    <source>
        <dbReference type="ARBA" id="ARBA00000085"/>
    </source>
</evidence>
<keyword evidence="12" id="KW-0472">Membrane</keyword>
<dbReference type="SUPFAM" id="SSF47384">
    <property type="entry name" value="Homodimeric domain of signal transducing histidine kinase"/>
    <property type="match status" value="1"/>
</dbReference>
<dbReference type="GO" id="GO:0000155">
    <property type="term" value="F:phosphorelay sensor kinase activity"/>
    <property type="evidence" value="ECO:0007669"/>
    <property type="project" value="InterPro"/>
</dbReference>
<dbReference type="STRING" id="76731.RD2015_702"/>
<dbReference type="InterPro" id="IPR036097">
    <property type="entry name" value="HisK_dim/P_sf"/>
</dbReference>
<reference evidence="13 14" key="1">
    <citation type="submission" date="2015-12" db="EMBL/GenBank/DDBJ databases">
        <title>Complete genome of Roseateles depolymerans KCTC 42856.</title>
        <authorList>
            <person name="Kim K.M."/>
        </authorList>
    </citation>
    <scope>NUCLEOTIDE SEQUENCE [LARGE SCALE GENOMIC DNA]</scope>
    <source>
        <strain evidence="13 14">KCTC 42856</strain>
    </source>
</reference>
<sequence length="477" mass="51850">MMKRWLTHPSIARRQLLSLLGAYALVWLVVVAISSSAATWSDSGDYDREMRSMSNVIDSVIQTPGLSLSSALESVRLKLVQDGKLAGVDGAPYGFEVRDAADQLIARGGVVLPDFKDVVGAGFVNADVQGQRWRLLREVSLGGERMIIVAQTREMRWKLLSAGIFNTTALLQLLACIPLLFLPIWLAVWTGLAPLRRLSESLSARQAGDLAPVQLDPPHRELMPMADALNGTLARLSELLNRERAFLADAAHELRTPLAVISAQYDTLRHSPSGPQWDEALKRLGLGVNRSARLVNQLLVLARLEAGDGSRRTRVDLANLMRDCLALQATEAARRGIELSYLGCDSLIAWVPEHGVETVVHNLVSNAIRYGRPGGQVEAVLELGEEDWCGISVSDDGPGLAEDEHGKVFERFWRGSAATTASPGSGLGLSIVMAAARQLEGQVRMSPGLGGKGLRVSLFWRLERERWEPAATPGTAP</sequence>
<keyword evidence="14" id="KW-1185">Reference proteome</keyword>
<protein>
    <recommendedName>
        <fullName evidence="3">histidine kinase</fullName>
        <ecNumber evidence="3">2.7.13.3</ecNumber>
    </recommendedName>
</protein>
<evidence type="ECO:0000313" key="13">
    <source>
        <dbReference type="EMBL" id="ALV05198.1"/>
    </source>
</evidence>
<dbReference type="RefSeq" id="WP_058933713.1">
    <property type="nucleotide sequence ID" value="NZ_CP013729.1"/>
</dbReference>
<dbReference type="AlphaFoldDB" id="A0A0U3L1K6"/>
<dbReference type="InterPro" id="IPR050428">
    <property type="entry name" value="TCS_sensor_his_kinase"/>
</dbReference>
<gene>
    <name evidence="13" type="ORF">RD2015_702</name>
</gene>
<dbReference type="SMART" id="SM00387">
    <property type="entry name" value="HATPase_c"/>
    <property type="match status" value="1"/>
</dbReference>
<dbReference type="InterPro" id="IPR003660">
    <property type="entry name" value="HAMP_dom"/>
</dbReference>
<name>A0A0U3L1K6_9BURK</name>
<evidence type="ECO:0000256" key="3">
    <source>
        <dbReference type="ARBA" id="ARBA00012438"/>
    </source>
</evidence>